<organism evidence="4 5">
    <name type="scientific">Gossypium mustelinum</name>
    <name type="common">Cotton</name>
    <name type="synonym">Gossypium caicoense</name>
    <dbReference type="NCBI Taxonomy" id="34275"/>
    <lineage>
        <taxon>Eukaryota</taxon>
        <taxon>Viridiplantae</taxon>
        <taxon>Streptophyta</taxon>
        <taxon>Embryophyta</taxon>
        <taxon>Tracheophyta</taxon>
        <taxon>Spermatophyta</taxon>
        <taxon>Magnoliopsida</taxon>
        <taxon>eudicotyledons</taxon>
        <taxon>Gunneridae</taxon>
        <taxon>Pentapetalae</taxon>
        <taxon>rosids</taxon>
        <taxon>malvids</taxon>
        <taxon>Malvales</taxon>
        <taxon>Malvaceae</taxon>
        <taxon>Malvoideae</taxon>
        <taxon>Gossypium</taxon>
    </lineage>
</organism>
<feature type="domain" description="3-beta hydroxysteroid dehydrogenase/isomerase" evidence="3">
    <location>
        <begin position="69"/>
        <end position="200"/>
    </location>
</feature>
<evidence type="ECO:0000256" key="1">
    <source>
        <dbReference type="ARBA" id="ARBA00022857"/>
    </source>
</evidence>
<evidence type="ECO:0000313" key="4">
    <source>
        <dbReference type="EMBL" id="TYI96686.1"/>
    </source>
</evidence>
<dbReference type="Pfam" id="PF01073">
    <property type="entry name" value="3Beta_HSD"/>
    <property type="match status" value="1"/>
</dbReference>
<dbReference type="Gene3D" id="3.40.50.720">
    <property type="entry name" value="NAD(P)-binding Rossmann-like Domain"/>
    <property type="match status" value="1"/>
</dbReference>
<gene>
    <name evidence="4" type="ORF">E1A91_D01G090700v1</name>
</gene>
<protein>
    <recommendedName>
        <fullName evidence="3">3-beta hydroxysteroid dehydrogenase/isomerase domain-containing protein</fullName>
    </recommendedName>
</protein>
<dbReference type="InterPro" id="IPR050425">
    <property type="entry name" value="NAD(P)_dehydrat-like"/>
</dbReference>
<dbReference type="GO" id="GO:0006694">
    <property type="term" value="P:steroid biosynthetic process"/>
    <property type="evidence" value="ECO:0007669"/>
    <property type="project" value="InterPro"/>
</dbReference>
<evidence type="ECO:0000259" key="3">
    <source>
        <dbReference type="Pfam" id="PF01073"/>
    </source>
</evidence>
<keyword evidence="5" id="KW-1185">Reference proteome</keyword>
<dbReference type="AlphaFoldDB" id="A0A5D2W564"/>
<keyword evidence="2" id="KW-0560">Oxidoreductase</keyword>
<evidence type="ECO:0000256" key="2">
    <source>
        <dbReference type="ARBA" id="ARBA00023002"/>
    </source>
</evidence>
<dbReference type="Proteomes" id="UP000323597">
    <property type="component" value="Chromosome D01"/>
</dbReference>
<keyword evidence="1" id="KW-0521">NADP</keyword>
<dbReference type="InterPro" id="IPR002225">
    <property type="entry name" value="3Beta_OHSteriod_DH/Estase"/>
</dbReference>
<dbReference type="PANTHER" id="PTHR10366:SF639">
    <property type="entry name" value="3BETA-HYDROXYSTEROID-DEHYDROGENASE_DECARBOXYLASE ISOFORM 3"/>
    <property type="match status" value="1"/>
</dbReference>
<evidence type="ECO:0000313" key="5">
    <source>
        <dbReference type="Proteomes" id="UP000323597"/>
    </source>
</evidence>
<dbReference type="SUPFAM" id="SSF51735">
    <property type="entry name" value="NAD(P)-binding Rossmann-fold domains"/>
    <property type="match status" value="1"/>
</dbReference>
<dbReference type="PANTHER" id="PTHR10366">
    <property type="entry name" value="NAD DEPENDENT EPIMERASE/DEHYDRATASE"/>
    <property type="match status" value="1"/>
</dbReference>
<sequence>MAPFYPNFPPASTNPFLRFAVCCYRLFNSCLWFGDLTRRMCSSQIISVALGYSRDPENLARVSVHKLHVTTGADVVFYMEPTDLDTHDFSNCYMIIVQGAKNVINACQESKVKRLVYYSSADVVFYGSQDILNGDESFAYPGKSKDMTVDLKFEAEGLIRLANKIGGLQTCVLCLSNVFGSGETQFVPLLVNLAKFGLAKILY</sequence>
<name>A0A5D2W564_GOSMU</name>
<dbReference type="EMBL" id="CM017649">
    <property type="protein sequence ID" value="TYI96686.1"/>
    <property type="molecule type" value="Genomic_DNA"/>
</dbReference>
<accession>A0A5D2W564</accession>
<dbReference type="GO" id="GO:0016616">
    <property type="term" value="F:oxidoreductase activity, acting on the CH-OH group of donors, NAD or NADP as acceptor"/>
    <property type="evidence" value="ECO:0007669"/>
    <property type="project" value="InterPro"/>
</dbReference>
<reference evidence="4 5" key="1">
    <citation type="submission" date="2019-07" db="EMBL/GenBank/DDBJ databases">
        <title>WGS assembly of Gossypium mustelinum.</title>
        <authorList>
            <person name="Chen Z.J."/>
            <person name="Sreedasyam A."/>
            <person name="Ando A."/>
            <person name="Song Q."/>
            <person name="De L."/>
            <person name="Hulse-Kemp A."/>
            <person name="Ding M."/>
            <person name="Ye W."/>
            <person name="Kirkbride R."/>
            <person name="Jenkins J."/>
            <person name="Plott C."/>
            <person name="Lovell J."/>
            <person name="Lin Y.-M."/>
            <person name="Vaughn R."/>
            <person name="Liu B."/>
            <person name="Li W."/>
            <person name="Simpson S."/>
            <person name="Scheffler B."/>
            <person name="Saski C."/>
            <person name="Grover C."/>
            <person name="Hu G."/>
            <person name="Conover J."/>
            <person name="Carlson J."/>
            <person name="Shu S."/>
            <person name="Boston L."/>
            <person name="Williams M."/>
            <person name="Peterson D."/>
            <person name="Mcgee K."/>
            <person name="Jones D."/>
            <person name="Wendel J."/>
            <person name="Stelly D."/>
            <person name="Grimwood J."/>
            <person name="Schmutz J."/>
        </authorList>
    </citation>
    <scope>NUCLEOTIDE SEQUENCE [LARGE SCALE GENOMIC DNA]</scope>
    <source>
        <strain evidence="4">1408120.09</strain>
    </source>
</reference>
<proteinExistence type="predicted"/>
<dbReference type="InterPro" id="IPR036291">
    <property type="entry name" value="NAD(P)-bd_dom_sf"/>
</dbReference>